<dbReference type="Gene3D" id="3.40.50.150">
    <property type="entry name" value="Vaccinia Virus protein VP39"/>
    <property type="match status" value="1"/>
</dbReference>
<evidence type="ECO:0000313" key="5">
    <source>
        <dbReference type="Proteomes" id="UP000189462"/>
    </source>
</evidence>
<dbReference type="AlphaFoldDB" id="A0A1V3NJQ3"/>
<dbReference type="GO" id="GO:0008757">
    <property type="term" value="F:S-adenosylmethionine-dependent methyltransferase activity"/>
    <property type="evidence" value="ECO:0007669"/>
    <property type="project" value="TreeGrafter"/>
</dbReference>
<dbReference type="PANTHER" id="PTHR10509">
    <property type="entry name" value="O-METHYLTRANSFERASE-RELATED"/>
    <property type="match status" value="1"/>
</dbReference>
<name>A0A1V3NJQ3_9GAMM</name>
<gene>
    <name evidence="4" type="ORF">B1C78_07080</name>
</gene>
<keyword evidence="3" id="KW-0949">S-adenosyl-L-methionine</keyword>
<keyword evidence="1 4" id="KW-0489">Methyltransferase</keyword>
<dbReference type="RefSeq" id="WP_077278453.1">
    <property type="nucleotide sequence ID" value="NZ_MVBK01000040.1"/>
</dbReference>
<dbReference type="InterPro" id="IPR002935">
    <property type="entry name" value="SAM_O-MeTrfase"/>
</dbReference>
<protein>
    <submittedName>
        <fullName evidence="4">SAM-dependent methyltransferase</fullName>
    </submittedName>
</protein>
<dbReference type="OrthoDB" id="9799672at2"/>
<evidence type="ECO:0000256" key="1">
    <source>
        <dbReference type="ARBA" id="ARBA00022603"/>
    </source>
</evidence>
<evidence type="ECO:0000256" key="3">
    <source>
        <dbReference type="ARBA" id="ARBA00022691"/>
    </source>
</evidence>
<dbReference type="Pfam" id="PF01596">
    <property type="entry name" value="Methyltransf_3"/>
    <property type="match status" value="1"/>
</dbReference>
<dbReference type="GO" id="GO:0008171">
    <property type="term" value="F:O-methyltransferase activity"/>
    <property type="evidence" value="ECO:0007669"/>
    <property type="project" value="InterPro"/>
</dbReference>
<dbReference type="InterPro" id="IPR029063">
    <property type="entry name" value="SAM-dependent_MTases_sf"/>
</dbReference>
<keyword evidence="2 4" id="KW-0808">Transferase</keyword>
<evidence type="ECO:0000256" key="2">
    <source>
        <dbReference type="ARBA" id="ARBA00022679"/>
    </source>
</evidence>
<dbReference type="EMBL" id="MVBK01000040">
    <property type="protein sequence ID" value="OOG25173.1"/>
    <property type="molecule type" value="Genomic_DNA"/>
</dbReference>
<dbReference type="GO" id="GO:0032259">
    <property type="term" value="P:methylation"/>
    <property type="evidence" value="ECO:0007669"/>
    <property type="project" value="UniProtKB-KW"/>
</dbReference>
<dbReference type="PANTHER" id="PTHR10509:SF14">
    <property type="entry name" value="CAFFEOYL-COA O-METHYLTRANSFERASE 3-RELATED"/>
    <property type="match status" value="1"/>
</dbReference>
<proteinExistence type="predicted"/>
<sequence>MSRRTTPLTEALHAYLLEYSLREHPLLKRLRDETAALPQANMQIAPEQAQFMQLLIGLGGARRCLEIGTFTGYSSLAMALSLPADGEVVTCDLSEEWTAMARRFWEAAGVDSRIRLELGPAEDTLNRLVSEGESGRFDFAFIDADKAGYATYYDLCLRLLRPGGLIAVDNTLWGGSVADPSVTDSDTLAIREFNRMLRDDPRIDLSLVPIGDGLSLARKRP</sequence>
<keyword evidence="5" id="KW-1185">Reference proteome</keyword>
<dbReference type="PROSITE" id="PS51682">
    <property type="entry name" value="SAM_OMT_I"/>
    <property type="match status" value="1"/>
</dbReference>
<comment type="caution">
    <text evidence="4">The sequence shown here is derived from an EMBL/GenBank/DDBJ whole genome shotgun (WGS) entry which is preliminary data.</text>
</comment>
<dbReference type="InterPro" id="IPR050362">
    <property type="entry name" value="Cation-dep_OMT"/>
</dbReference>
<organism evidence="4 5">
    <name type="scientific">Thioalkalivibrio denitrificans</name>
    <dbReference type="NCBI Taxonomy" id="108003"/>
    <lineage>
        <taxon>Bacteria</taxon>
        <taxon>Pseudomonadati</taxon>
        <taxon>Pseudomonadota</taxon>
        <taxon>Gammaproteobacteria</taxon>
        <taxon>Chromatiales</taxon>
        <taxon>Ectothiorhodospiraceae</taxon>
        <taxon>Thioalkalivibrio</taxon>
    </lineage>
</organism>
<reference evidence="4 5" key="1">
    <citation type="submission" date="2017-02" db="EMBL/GenBank/DDBJ databases">
        <title>Genomic diversity within the haloalkaliphilic genus Thioalkalivibrio.</title>
        <authorList>
            <person name="Ahn A.-C."/>
            <person name="Meier-Kolthoff J."/>
            <person name="Overmars L."/>
            <person name="Richter M."/>
            <person name="Woyke T."/>
            <person name="Sorokin D.Y."/>
            <person name="Muyzer G."/>
        </authorList>
    </citation>
    <scope>NUCLEOTIDE SEQUENCE [LARGE SCALE GENOMIC DNA]</scope>
    <source>
        <strain evidence="4 5">ALJD</strain>
    </source>
</reference>
<dbReference type="CDD" id="cd02440">
    <property type="entry name" value="AdoMet_MTases"/>
    <property type="match status" value="1"/>
</dbReference>
<evidence type="ECO:0000313" key="4">
    <source>
        <dbReference type="EMBL" id="OOG25173.1"/>
    </source>
</evidence>
<accession>A0A1V3NJQ3</accession>
<dbReference type="Proteomes" id="UP000189462">
    <property type="component" value="Unassembled WGS sequence"/>
</dbReference>
<dbReference type="SUPFAM" id="SSF53335">
    <property type="entry name" value="S-adenosyl-L-methionine-dependent methyltransferases"/>
    <property type="match status" value="1"/>
</dbReference>
<dbReference type="STRING" id="108003.B1C78_07080"/>